<dbReference type="Pfam" id="PF02518">
    <property type="entry name" value="HATPase_c"/>
    <property type="match status" value="1"/>
</dbReference>
<dbReference type="InterPro" id="IPR005467">
    <property type="entry name" value="His_kinase_dom"/>
</dbReference>
<protein>
    <recommendedName>
        <fullName evidence="2">histidine kinase</fullName>
        <ecNumber evidence="2">2.7.13.3</ecNumber>
    </recommendedName>
</protein>
<dbReference type="PANTHER" id="PTHR43547:SF2">
    <property type="entry name" value="HYBRID SIGNAL TRANSDUCTION HISTIDINE KINASE C"/>
    <property type="match status" value="1"/>
</dbReference>
<keyword evidence="7" id="KW-0418">Kinase</keyword>
<dbReference type="InterPro" id="IPR003594">
    <property type="entry name" value="HATPase_dom"/>
</dbReference>
<evidence type="ECO:0000256" key="1">
    <source>
        <dbReference type="ARBA" id="ARBA00000085"/>
    </source>
</evidence>
<dbReference type="InterPro" id="IPR013767">
    <property type="entry name" value="PAS_fold"/>
</dbReference>
<evidence type="ECO:0000313" key="7">
    <source>
        <dbReference type="EMBL" id="UOQ54685.1"/>
    </source>
</evidence>
<dbReference type="Gene3D" id="3.30.565.10">
    <property type="entry name" value="Histidine kinase-like ATPase, C-terminal domain"/>
    <property type="match status" value="1"/>
</dbReference>
<dbReference type="PANTHER" id="PTHR43547">
    <property type="entry name" value="TWO-COMPONENT HISTIDINE KINASE"/>
    <property type="match status" value="1"/>
</dbReference>
<keyword evidence="3" id="KW-0597">Phosphoprotein</keyword>
<dbReference type="EMBL" id="CP095049">
    <property type="protein sequence ID" value="UOQ54685.1"/>
    <property type="molecule type" value="Genomic_DNA"/>
</dbReference>
<dbReference type="SUPFAM" id="SSF47384">
    <property type="entry name" value="Homodimeric domain of signal transducing histidine kinase"/>
    <property type="match status" value="1"/>
</dbReference>
<evidence type="ECO:0000259" key="5">
    <source>
        <dbReference type="PROSITE" id="PS50109"/>
    </source>
</evidence>
<dbReference type="GO" id="GO:0016301">
    <property type="term" value="F:kinase activity"/>
    <property type="evidence" value="ECO:0007669"/>
    <property type="project" value="UniProtKB-KW"/>
</dbReference>
<dbReference type="SMART" id="SM00387">
    <property type="entry name" value="HATPase_c"/>
    <property type="match status" value="1"/>
</dbReference>
<dbReference type="InterPro" id="IPR035965">
    <property type="entry name" value="PAS-like_dom_sf"/>
</dbReference>
<evidence type="ECO:0000256" key="4">
    <source>
        <dbReference type="SAM" id="Coils"/>
    </source>
</evidence>
<gene>
    <name evidence="7" type="ORF">MUN80_07990</name>
</gene>
<dbReference type="InterPro" id="IPR004358">
    <property type="entry name" value="Sig_transdc_His_kin-like_C"/>
</dbReference>
<dbReference type="SMART" id="SM00388">
    <property type="entry name" value="HisKA"/>
    <property type="match status" value="1"/>
</dbReference>
<evidence type="ECO:0000313" key="8">
    <source>
        <dbReference type="Proteomes" id="UP000831785"/>
    </source>
</evidence>
<evidence type="ECO:0000256" key="3">
    <source>
        <dbReference type="ARBA" id="ARBA00022553"/>
    </source>
</evidence>
<dbReference type="CDD" id="cd00130">
    <property type="entry name" value="PAS"/>
    <property type="match status" value="1"/>
</dbReference>
<dbReference type="Pfam" id="PF00989">
    <property type="entry name" value="PAS"/>
    <property type="match status" value="1"/>
</dbReference>
<dbReference type="Pfam" id="PF00512">
    <property type="entry name" value="HisKA"/>
    <property type="match status" value="1"/>
</dbReference>
<dbReference type="PROSITE" id="PS50109">
    <property type="entry name" value="HIS_KIN"/>
    <property type="match status" value="1"/>
</dbReference>
<accession>A0ABY4FDC9</accession>
<comment type="catalytic activity">
    <reaction evidence="1">
        <text>ATP + protein L-histidine = ADP + protein N-phospho-L-histidine.</text>
        <dbReference type="EC" id="2.7.13.3"/>
    </reaction>
</comment>
<dbReference type="PROSITE" id="PS50113">
    <property type="entry name" value="PAC"/>
    <property type="match status" value="1"/>
</dbReference>
<dbReference type="CDD" id="cd00082">
    <property type="entry name" value="HisKA"/>
    <property type="match status" value="1"/>
</dbReference>
<dbReference type="SMART" id="SM00091">
    <property type="entry name" value="PAS"/>
    <property type="match status" value="1"/>
</dbReference>
<keyword evidence="4" id="KW-0175">Coiled coil</keyword>
<organism evidence="7 8">
    <name type="scientific">Hymenobacter cellulosivorans</name>
    <dbReference type="NCBI Taxonomy" id="2932249"/>
    <lineage>
        <taxon>Bacteria</taxon>
        <taxon>Pseudomonadati</taxon>
        <taxon>Bacteroidota</taxon>
        <taxon>Cytophagia</taxon>
        <taxon>Cytophagales</taxon>
        <taxon>Hymenobacteraceae</taxon>
        <taxon>Hymenobacter</taxon>
    </lineage>
</organism>
<keyword evidence="7" id="KW-0808">Transferase</keyword>
<evidence type="ECO:0000256" key="2">
    <source>
        <dbReference type="ARBA" id="ARBA00012438"/>
    </source>
</evidence>
<dbReference type="InterPro" id="IPR003661">
    <property type="entry name" value="HisK_dim/P_dom"/>
</dbReference>
<dbReference type="Gene3D" id="1.10.287.130">
    <property type="match status" value="1"/>
</dbReference>
<dbReference type="InterPro" id="IPR000700">
    <property type="entry name" value="PAS-assoc_C"/>
</dbReference>
<evidence type="ECO:0000259" key="6">
    <source>
        <dbReference type="PROSITE" id="PS50113"/>
    </source>
</evidence>
<feature type="domain" description="Histidine kinase" evidence="5">
    <location>
        <begin position="178"/>
        <end position="398"/>
    </location>
</feature>
<feature type="domain" description="PAC" evidence="6">
    <location>
        <begin position="117"/>
        <end position="167"/>
    </location>
</feature>
<dbReference type="InterPro" id="IPR036890">
    <property type="entry name" value="HATPase_C_sf"/>
</dbReference>
<dbReference type="InterPro" id="IPR000014">
    <property type="entry name" value="PAS"/>
</dbReference>
<sequence>MFSPSDSAEIEINALRKEIQQLRQHQAAAQELTQQREQHAQSQKRFRTVFENSPLGQKIIAPDLTIRQANATLVGMLGVDSTDALVGRHILDFAHPYHRYDWQLLQERLWDHKTPSFSLETCLVRPDGSSFWCRVTSILFEDEAGLMGYTTLENISERKAAEATLKRLYDAQETIMHLVAHDLKNPLTNIQMLVEVLQRDETLLSSCPASTQKETKAFLSMIEQACTDANALLKDVLYLGELDAKRLEKQPVNMNDYLDARLLVFRVVAQQQGIELVLELPSEIIEAHIHPGRFSRVLDNLLTNALKFTPRGGLIHVRLQEQQGQVHIQVQDTGQGIPAELQGQVFDKFSTAAREGLYGTATTGLGLFITKQIVLLHGGKIWLESTEHEGTTFFIELP</sequence>
<dbReference type="RefSeq" id="WP_244722017.1">
    <property type="nucleotide sequence ID" value="NZ_CP095049.1"/>
</dbReference>
<name>A0ABY4FDC9_9BACT</name>
<dbReference type="SUPFAM" id="SSF55785">
    <property type="entry name" value="PYP-like sensor domain (PAS domain)"/>
    <property type="match status" value="1"/>
</dbReference>
<dbReference type="NCBIfam" id="TIGR00229">
    <property type="entry name" value="sensory_box"/>
    <property type="match status" value="1"/>
</dbReference>
<dbReference type="EC" id="2.7.13.3" evidence="2"/>
<dbReference type="SUPFAM" id="SSF55874">
    <property type="entry name" value="ATPase domain of HSP90 chaperone/DNA topoisomerase II/histidine kinase"/>
    <property type="match status" value="1"/>
</dbReference>
<reference evidence="7 8" key="1">
    <citation type="submission" date="2022-04" db="EMBL/GenBank/DDBJ databases">
        <title>Hymenobacter sp. isolated from the air.</title>
        <authorList>
            <person name="Won M."/>
            <person name="Lee C.-M."/>
            <person name="Woen H.-Y."/>
            <person name="Kwon S.-W."/>
        </authorList>
    </citation>
    <scope>NUCLEOTIDE SEQUENCE [LARGE SCALE GENOMIC DNA]</scope>
    <source>
        <strain evidence="8">5116 S-27</strain>
    </source>
</reference>
<feature type="coiled-coil region" evidence="4">
    <location>
        <begin position="5"/>
        <end position="45"/>
    </location>
</feature>
<dbReference type="InterPro" id="IPR036097">
    <property type="entry name" value="HisK_dim/P_sf"/>
</dbReference>
<dbReference type="PRINTS" id="PR00344">
    <property type="entry name" value="BCTRLSENSOR"/>
</dbReference>
<keyword evidence="8" id="KW-1185">Reference proteome</keyword>
<proteinExistence type="predicted"/>
<dbReference type="Proteomes" id="UP000831785">
    <property type="component" value="Chromosome"/>
</dbReference>
<dbReference type="Gene3D" id="3.30.450.20">
    <property type="entry name" value="PAS domain"/>
    <property type="match status" value="1"/>
</dbReference>